<dbReference type="PANTHER" id="PTHR36838">
    <property type="entry name" value="AUXIN EFFLUX CARRIER FAMILY PROTEIN"/>
    <property type="match status" value="1"/>
</dbReference>
<dbReference type="EMBL" id="AP019309">
    <property type="protein sequence ID" value="BBH25664.1"/>
    <property type="molecule type" value="Genomic_DNA"/>
</dbReference>
<evidence type="ECO:0000256" key="1">
    <source>
        <dbReference type="ARBA" id="ARBA00004651"/>
    </source>
</evidence>
<reference evidence="9 10" key="1">
    <citation type="submission" date="2018-11" db="EMBL/GenBank/DDBJ databases">
        <title>Novel Erysipelotrichaceae bacterium isolated from small intestine of a swine.</title>
        <authorList>
            <person name="Kim J.S."/>
            <person name="Choe H."/>
            <person name="Lee Y.R."/>
            <person name="Kim K.M."/>
            <person name="Park D.S."/>
        </authorList>
    </citation>
    <scope>NUCLEOTIDE SEQUENCE [LARGE SCALE GENOMIC DNA]</scope>
    <source>
        <strain evidence="9 10">SG0102</strain>
    </source>
</reference>
<evidence type="ECO:0008006" key="11">
    <source>
        <dbReference type="Google" id="ProtNLM"/>
    </source>
</evidence>
<feature type="transmembrane region" description="Helical" evidence="8">
    <location>
        <begin position="123"/>
        <end position="142"/>
    </location>
</feature>
<feature type="transmembrane region" description="Helical" evidence="8">
    <location>
        <begin position="253"/>
        <end position="273"/>
    </location>
</feature>
<dbReference type="InParanoid" id="A0A3G9JS59"/>
<comment type="subcellular location">
    <subcellularLocation>
        <location evidence="1">Cell membrane</location>
        <topology evidence="1">Multi-pass membrane protein</topology>
    </subcellularLocation>
</comment>
<evidence type="ECO:0000256" key="7">
    <source>
        <dbReference type="ARBA" id="ARBA00023136"/>
    </source>
</evidence>
<evidence type="ECO:0000256" key="6">
    <source>
        <dbReference type="ARBA" id="ARBA00022989"/>
    </source>
</evidence>
<feature type="transmembrane region" description="Helical" evidence="8">
    <location>
        <begin position="223"/>
        <end position="247"/>
    </location>
</feature>
<comment type="similarity">
    <text evidence="2">Belongs to the auxin efflux carrier (TC 2.A.69) family.</text>
</comment>
<organism evidence="9 10">
    <name type="scientific">Intestinibaculum porci</name>
    <dbReference type="NCBI Taxonomy" id="2487118"/>
    <lineage>
        <taxon>Bacteria</taxon>
        <taxon>Bacillati</taxon>
        <taxon>Bacillota</taxon>
        <taxon>Erysipelotrichia</taxon>
        <taxon>Erysipelotrichales</taxon>
        <taxon>Erysipelotrichaceae</taxon>
        <taxon>Intestinibaculum</taxon>
    </lineage>
</organism>
<evidence type="ECO:0000256" key="5">
    <source>
        <dbReference type="ARBA" id="ARBA00022692"/>
    </source>
</evidence>
<dbReference type="Pfam" id="PF03547">
    <property type="entry name" value="Mem_trans"/>
    <property type="match status" value="2"/>
</dbReference>
<keyword evidence="10" id="KW-1185">Reference proteome</keyword>
<dbReference type="RefSeq" id="WP_125118590.1">
    <property type="nucleotide sequence ID" value="NZ_AP019309.1"/>
</dbReference>
<keyword evidence="3" id="KW-0813">Transport</keyword>
<feature type="transmembrane region" description="Helical" evidence="8">
    <location>
        <begin position="163"/>
        <end position="187"/>
    </location>
</feature>
<dbReference type="KEGG" id="ebm:SG0102_05980"/>
<feature type="transmembrane region" description="Helical" evidence="8">
    <location>
        <begin position="285"/>
        <end position="305"/>
    </location>
</feature>
<keyword evidence="6 8" id="KW-1133">Transmembrane helix</keyword>
<name>A0A3G9JS59_9FIRM</name>
<dbReference type="Gene3D" id="1.20.1530.20">
    <property type="match status" value="1"/>
</dbReference>
<feature type="transmembrane region" description="Helical" evidence="8">
    <location>
        <begin position="37"/>
        <end position="55"/>
    </location>
</feature>
<keyword evidence="4" id="KW-1003">Cell membrane</keyword>
<dbReference type="InterPro" id="IPR038770">
    <property type="entry name" value="Na+/solute_symporter_sf"/>
</dbReference>
<dbReference type="PANTHER" id="PTHR36838:SF1">
    <property type="entry name" value="SLR1864 PROTEIN"/>
    <property type="match status" value="1"/>
</dbReference>
<evidence type="ECO:0000313" key="10">
    <source>
        <dbReference type="Proteomes" id="UP000268059"/>
    </source>
</evidence>
<dbReference type="AlphaFoldDB" id="A0A3G9JS59"/>
<proteinExistence type="inferred from homology"/>
<sequence length="309" mass="34108">MALSLSLATQIGAMFVMIFVGFLLVRKSVLSLRDCNALSRIVLYVSGPCAIINAFQLTISENKVKGFLLAIFVAIGIHILFMAMTALLGRIFHFSPIEKASLIYSNCGNLIIPLVILIMNQKMVFYCSAYMIVQIVLIWTHCKSLISQKQDFDLKAILSNINMIAIGVGVLLFILQIHLPVLITSAFTSMTNLMGPLCMFVAGMLLAGIDLKKAHNKRAYLVVFLRLIVLPFMVALIFIFSGLYKVLPNARSILMISLLAASAPAASTVTQFAQIYDHQPFEASVINVLSLLLCIITMPLLNMFYMSLT</sequence>
<gene>
    <name evidence="9" type="ORF">SG0102_05980</name>
</gene>
<evidence type="ECO:0000313" key="9">
    <source>
        <dbReference type="EMBL" id="BBH25664.1"/>
    </source>
</evidence>
<feature type="transmembrane region" description="Helical" evidence="8">
    <location>
        <begin position="6"/>
        <end position="25"/>
    </location>
</feature>
<feature type="transmembrane region" description="Helical" evidence="8">
    <location>
        <begin position="67"/>
        <end position="88"/>
    </location>
</feature>
<evidence type="ECO:0000256" key="4">
    <source>
        <dbReference type="ARBA" id="ARBA00022475"/>
    </source>
</evidence>
<dbReference type="OrthoDB" id="9798064at2"/>
<dbReference type="InterPro" id="IPR004776">
    <property type="entry name" value="Mem_transp_PIN-like"/>
</dbReference>
<feature type="transmembrane region" description="Helical" evidence="8">
    <location>
        <begin position="193"/>
        <end position="211"/>
    </location>
</feature>
<dbReference type="GO" id="GO:0055085">
    <property type="term" value="P:transmembrane transport"/>
    <property type="evidence" value="ECO:0007669"/>
    <property type="project" value="InterPro"/>
</dbReference>
<evidence type="ECO:0000256" key="2">
    <source>
        <dbReference type="ARBA" id="ARBA00010145"/>
    </source>
</evidence>
<protein>
    <recommendedName>
        <fullName evidence="11">Transporter</fullName>
    </recommendedName>
</protein>
<evidence type="ECO:0000256" key="8">
    <source>
        <dbReference type="SAM" id="Phobius"/>
    </source>
</evidence>
<keyword evidence="5 8" id="KW-0812">Transmembrane</keyword>
<accession>A0A3G9JS59</accession>
<feature type="transmembrane region" description="Helical" evidence="8">
    <location>
        <begin position="100"/>
        <end position="117"/>
    </location>
</feature>
<keyword evidence="7 8" id="KW-0472">Membrane</keyword>
<evidence type="ECO:0000256" key="3">
    <source>
        <dbReference type="ARBA" id="ARBA00022448"/>
    </source>
</evidence>
<dbReference type="GO" id="GO:0005886">
    <property type="term" value="C:plasma membrane"/>
    <property type="evidence" value="ECO:0007669"/>
    <property type="project" value="UniProtKB-SubCell"/>
</dbReference>
<dbReference type="Proteomes" id="UP000268059">
    <property type="component" value="Chromosome"/>
</dbReference>